<evidence type="ECO:0000313" key="6">
    <source>
        <dbReference type="EMBL" id="KAL2484945.1"/>
    </source>
</evidence>
<gene>
    <name evidence="6" type="ORF">Adt_29701</name>
</gene>
<evidence type="ECO:0000256" key="4">
    <source>
        <dbReference type="RuleBase" id="RU000628"/>
    </source>
</evidence>
<feature type="domain" description="Bifunctional inhibitor/plant lipid transfer protein/seed storage helical" evidence="5">
    <location>
        <begin position="14"/>
        <end position="98"/>
    </location>
</feature>
<dbReference type="Pfam" id="PF00234">
    <property type="entry name" value="Tryp_alpha_amyl"/>
    <property type="match status" value="1"/>
</dbReference>
<dbReference type="InterPro" id="IPR000528">
    <property type="entry name" value="Plant_nsLTP"/>
</dbReference>
<evidence type="ECO:0000256" key="3">
    <source>
        <dbReference type="ARBA" id="ARBA00023121"/>
    </source>
</evidence>
<dbReference type="EMBL" id="JBFOLK010000009">
    <property type="protein sequence ID" value="KAL2484945.1"/>
    <property type="molecule type" value="Genomic_DNA"/>
</dbReference>
<dbReference type="PRINTS" id="PR00382">
    <property type="entry name" value="LIPIDTRNSFER"/>
</dbReference>
<evidence type="ECO:0000259" key="5">
    <source>
        <dbReference type="SMART" id="SM00499"/>
    </source>
</evidence>
<dbReference type="SUPFAM" id="SSF47699">
    <property type="entry name" value="Bifunctional inhibitor/lipid-transfer protein/seed storage 2S albumin"/>
    <property type="match status" value="1"/>
</dbReference>
<dbReference type="InterPro" id="IPR016140">
    <property type="entry name" value="Bifunc_inhib/LTP/seed_store"/>
</dbReference>
<sequence length="112" mass="12000">MVVVAPYTEAAISCRQVQGRLAPCMNYLLKGGAPSFPCCGGVKTLYAAAKTTADRKTACICLKQLVRAIKRLNLSYAAALPAKCSVSIPYKISPSTDCSMYASLLYFVFAYA</sequence>
<accession>A0ABD1R961</accession>
<dbReference type="Proteomes" id="UP001604336">
    <property type="component" value="Unassembled WGS sequence"/>
</dbReference>
<dbReference type="PANTHER" id="PTHR33076">
    <property type="entry name" value="NON-SPECIFIC LIPID-TRANSFER PROTEIN 2-RELATED"/>
    <property type="match status" value="1"/>
</dbReference>
<reference evidence="7" key="1">
    <citation type="submission" date="2024-07" db="EMBL/GenBank/DDBJ databases">
        <title>Two chromosome-level genome assemblies of Korean endemic species Abeliophyllum distichum and Forsythia ovata (Oleaceae).</title>
        <authorList>
            <person name="Jang H."/>
        </authorList>
    </citation>
    <scope>NUCLEOTIDE SEQUENCE [LARGE SCALE GENOMIC DNA]</scope>
</reference>
<dbReference type="GO" id="GO:0008289">
    <property type="term" value="F:lipid binding"/>
    <property type="evidence" value="ECO:0007669"/>
    <property type="project" value="UniProtKB-KW"/>
</dbReference>
<dbReference type="Gene3D" id="1.10.110.10">
    <property type="entry name" value="Plant lipid-transfer and hydrophobic proteins"/>
    <property type="match status" value="1"/>
</dbReference>
<protein>
    <recommendedName>
        <fullName evidence="4">Non-specific lipid-transfer protein</fullName>
    </recommendedName>
</protein>
<comment type="similarity">
    <text evidence="1 4">Belongs to the plant LTP family.</text>
</comment>
<keyword evidence="2 4" id="KW-0813">Transport</keyword>
<dbReference type="InterPro" id="IPR036312">
    <property type="entry name" value="Bifun_inhib/LTP/seed_sf"/>
</dbReference>
<keyword evidence="3 4" id="KW-0446">Lipid-binding</keyword>
<evidence type="ECO:0000313" key="7">
    <source>
        <dbReference type="Proteomes" id="UP001604336"/>
    </source>
</evidence>
<organism evidence="6 7">
    <name type="scientific">Abeliophyllum distichum</name>
    <dbReference type="NCBI Taxonomy" id="126358"/>
    <lineage>
        <taxon>Eukaryota</taxon>
        <taxon>Viridiplantae</taxon>
        <taxon>Streptophyta</taxon>
        <taxon>Embryophyta</taxon>
        <taxon>Tracheophyta</taxon>
        <taxon>Spermatophyta</taxon>
        <taxon>Magnoliopsida</taxon>
        <taxon>eudicotyledons</taxon>
        <taxon>Gunneridae</taxon>
        <taxon>Pentapetalae</taxon>
        <taxon>asterids</taxon>
        <taxon>lamiids</taxon>
        <taxon>Lamiales</taxon>
        <taxon>Oleaceae</taxon>
        <taxon>Forsythieae</taxon>
        <taxon>Abeliophyllum</taxon>
    </lineage>
</organism>
<name>A0ABD1R961_9LAMI</name>
<comment type="caution">
    <text evidence="6">The sequence shown here is derived from an EMBL/GenBank/DDBJ whole genome shotgun (WGS) entry which is preliminary data.</text>
</comment>
<keyword evidence="7" id="KW-1185">Reference proteome</keyword>
<dbReference type="SMART" id="SM00499">
    <property type="entry name" value="AAI"/>
    <property type="match status" value="1"/>
</dbReference>
<comment type="function">
    <text evidence="4">Plant non-specific lipid-transfer proteins transfer phospholipids as well as galactolipids across membranes. May play a role in wax or cutin deposition in the cell walls of expanding epidermal cells and certain secretory tissues.</text>
</comment>
<evidence type="ECO:0000256" key="1">
    <source>
        <dbReference type="ARBA" id="ARBA00009748"/>
    </source>
</evidence>
<proteinExistence type="inferred from homology"/>
<dbReference type="CDD" id="cd01960">
    <property type="entry name" value="nsLTP1"/>
    <property type="match status" value="1"/>
</dbReference>
<evidence type="ECO:0000256" key="2">
    <source>
        <dbReference type="ARBA" id="ARBA00022448"/>
    </source>
</evidence>
<dbReference type="AlphaFoldDB" id="A0ABD1R961"/>